<evidence type="ECO:0000313" key="1">
    <source>
        <dbReference type="EMBL" id="OKA32644.1"/>
    </source>
</evidence>
<reference evidence="1 2" key="1">
    <citation type="submission" date="2016-11" db="EMBL/GenBank/DDBJ databases">
        <title>Identification of Bacillus cereus isolated from egg-white.</title>
        <authorList>
            <person name="Soni A."/>
            <person name="Oey I."/>
            <person name="Silcock P."/>
            <person name="Bremer P."/>
        </authorList>
    </citation>
    <scope>NUCLEOTIDE SEQUENCE [LARGE SCALE GENOMIC DNA]</scope>
    <source>
        <strain evidence="1 2">NZAS03</strain>
    </source>
</reference>
<gene>
    <name evidence="1" type="ORF">BJR07_27385</name>
</gene>
<dbReference type="AlphaFoldDB" id="A0A1Q4L5I8"/>
<dbReference type="RefSeq" id="WP_073519085.1">
    <property type="nucleotide sequence ID" value="NZ_MPOM01000006.1"/>
</dbReference>
<dbReference type="EMBL" id="MPON01000019">
    <property type="protein sequence ID" value="OKA32644.1"/>
    <property type="molecule type" value="Genomic_DNA"/>
</dbReference>
<dbReference type="Proteomes" id="UP000186535">
    <property type="component" value="Unassembled WGS sequence"/>
</dbReference>
<name>A0A1Q4L5I8_BACCE</name>
<accession>A0A1Q4L5I8</accession>
<protein>
    <submittedName>
        <fullName evidence="1">Uncharacterized protein</fullName>
    </submittedName>
</protein>
<organism evidence="1 2">
    <name type="scientific">Bacillus cereus</name>
    <dbReference type="NCBI Taxonomy" id="1396"/>
    <lineage>
        <taxon>Bacteria</taxon>
        <taxon>Bacillati</taxon>
        <taxon>Bacillota</taxon>
        <taxon>Bacilli</taxon>
        <taxon>Bacillales</taxon>
        <taxon>Bacillaceae</taxon>
        <taxon>Bacillus</taxon>
        <taxon>Bacillus cereus group</taxon>
    </lineage>
</organism>
<evidence type="ECO:0000313" key="2">
    <source>
        <dbReference type="Proteomes" id="UP000186535"/>
    </source>
</evidence>
<proteinExistence type="predicted"/>
<sequence>MREEIFIKQRDLLTGKNTYYDMSDAKSVAHINEFIDWCIMLDKQFERVNIPDNMKYSIISHQDVPKECIKCHCESYEDGPLCMPCDLEVTVNV</sequence>
<comment type="caution">
    <text evidence="1">The sequence shown here is derived from an EMBL/GenBank/DDBJ whole genome shotgun (WGS) entry which is preliminary data.</text>
</comment>